<evidence type="ECO:0000313" key="7">
    <source>
        <dbReference type="Proteomes" id="UP000029553"/>
    </source>
</evidence>
<evidence type="ECO:0000256" key="4">
    <source>
        <dbReference type="ARBA" id="ARBA00023163"/>
    </source>
</evidence>
<protein>
    <submittedName>
        <fullName evidence="6">AraC family transcriptional regulator</fullName>
    </submittedName>
</protein>
<organism evidence="6 7">
    <name type="scientific">Comamonas testosteroni</name>
    <name type="common">Pseudomonas testosteroni</name>
    <dbReference type="NCBI Taxonomy" id="285"/>
    <lineage>
        <taxon>Bacteria</taxon>
        <taxon>Pseudomonadati</taxon>
        <taxon>Pseudomonadota</taxon>
        <taxon>Betaproteobacteria</taxon>
        <taxon>Burkholderiales</taxon>
        <taxon>Comamonadaceae</taxon>
        <taxon>Comamonas</taxon>
    </lineage>
</organism>
<keyword evidence="4" id="KW-0804">Transcription</keyword>
<dbReference type="InterPro" id="IPR011051">
    <property type="entry name" value="RmlC_Cupin_sf"/>
</dbReference>
<accession>A0A096FEW1</accession>
<dbReference type="Pfam" id="PF12833">
    <property type="entry name" value="HTH_18"/>
    <property type="match status" value="1"/>
</dbReference>
<evidence type="ECO:0000259" key="5">
    <source>
        <dbReference type="PROSITE" id="PS01124"/>
    </source>
</evidence>
<dbReference type="SUPFAM" id="SSF46689">
    <property type="entry name" value="Homeodomain-like"/>
    <property type="match status" value="1"/>
</dbReference>
<dbReference type="InterPro" id="IPR018060">
    <property type="entry name" value="HTH_AraC"/>
</dbReference>
<reference evidence="6 7" key="1">
    <citation type="submission" date="2013-09" db="EMBL/GenBank/DDBJ databases">
        <title>High correlation between genotypes and phenotypes of environmental bacteria Comamonas testosteroni strains.</title>
        <authorList>
            <person name="Liu L."/>
            <person name="Zhu W."/>
            <person name="Xia X."/>
            <person name="Xu B."/>
            <person name="Luo M."/>
            <person name="Wang G."/>
        </authorList>
    </citation>
    <scope>NUCLEOTIDE SEQUENCE [LARGE SCALE GENOMIC DNA]</scope>
    <source>
        <strain evidence="6 7">JL40</strain>
    </source>
</reference>
<feature type="domain" description="HTH araC/xylS-type" evidence="5">
    <location>
        <begin position="168"/>
        <end position="265"/>
    </location>
</feature>
<dbReference type="EMBL" id="AWOR01000050">
    <property type="protein sequence ID" value="KGH28318.1"/>
    <property type="molecule type" value="Genomic_DNA"/>
</dbReference>
<evidence type="ECO:0000256" key="3">
    <source>
        <dbReference type="ARBA" id="ARBA00023125"/>
    </source>
</evidence>
<dbReference type="SUPFAM" id="SSF51182">
    <property type="entry name" value="RmlC-like cupins"/>
    <property type="match status" value="1"/>
</dbReference>
<dbReference type="Gene3D" id="1.10.10.60">
    <property type="entry name" value="Homeodomain-like"/>
    <property type="match status" value="1"/>
</dbReference>
<dbReference type="InterPro" id="IPR009057">
    <property type="entry name" value="Homeodomain-like_sf"/>
</dbReference>
<gene>
    <name evidence="6" type="ORF">P353_15495</name>
</gene>
<dbReference type="FunFam" id="1.10.10.60:FF:000132">
    <property type="entry name" value="AraC family transcriptional regulator"/>
    <property type="match status" value="1"/>
</dbReference>
<keyword evidence="3" id="KW-0238">DNA-binding</keyword>
<dbReference type="RefSeq" id="WP_034370893.1">
    <property type="nucleotide sequence ID" value="NZ_AWOR01000050.1"/>
</dbReference>
<dbReference type="PROSITE" id="PS01124">
    <property type="entry name" value="HTH_ARAC_FAMILY_2"/>
    <property type="match status" value="1"/>
</dbReference>
<dbReference type="CDD" id="cd06124">
    <property type="entry name" value="cupin_NimR-like_N"/>
    <property type="match status" value="1"/>
</dbReference>
<dbReference type="AlphaFoldDB" id="A0A096FEW1"/>
<keyword evidence="2" id="KW-0805">Transcription regulation</keyword>
<dbReference type="PANTHER" id="PTHR11019:SF199">
    <property type="entry name" value="HTH-TYPE TRANSCRIPTIONAL REGULATOR NIMR"/>
    <property type="match status" value="1"/>
</dbReference>
<evidence type="ECO:0000256" key="1">
    <source>
        <dbReference type="ARBA" id="ARBA00022491"/>
    </source>
</evidence>
<sequence length="285" mass="31335">MNAVDEASLQDRFGMWDPDQVDRPVIVLPMQSGPGDWGMDFHAHRKSQLMVTNVGLITLETDAGVCVVPPRSAAWIEGGMPHRVSFSGAASGYIVFVAAGAARPMTGPCHALAVSPFLSALLERVQALPQHYRVDDGDGRLMQVLIDEIQAAQPEGLHLPMPRDRRLRRMASTLCAEPQLQVRLADWAQRIGMSERSMTRLFLAETGLTVNQWRRQLHVLTALQQLSEGQRIQTVADALGYESAPAFVTMFRKAVGSSPRRFLAQRRAPLQPAWPGLRPVSGASV</sequence>
<proteinExistence type="predicted"/>
<evidence type="ECO:0000256" key="2">
    <source>
        <dbReference type="ARBA" id="ARBA00023015"/>
    </source>
</evidence>
<dbReference type="SMART" id="SM00342">
    <property type="entry name" value="HTH_ARAC"/>
    <property type="match status" value="1"/>
</dbReference>
<keyword evidence="1" id="KW-0678">Repressor</keyword>
<name>A0A096FEW1_COMTE</name>
<evidence type="ECO:0000313" key="6">
    <source>
        <dbReference type="EMBL" id="KGH28318.1"/>
    </source>
</evidence>
<dbReference type="GO" id="GO:0003700">
    <property type="term" value="F:DNA-binding transcription factor activity"/>
    <property type="evidence" value="ECO:0007669"/>
    <property type="project" value="InterPro"/>
</dbReference>
<comment type="caution">
    <text evidence="6">The sequence shown here is derived from an EMBL/GenBank/DDBJ whole genome shotgun (WGS) entry which is preliminary data.</text>
</comment>
<dbReference type="GO" id="GO:0043565">
    <property type="term" value="F:sequence-specific DNA binding"/>
    <property type="evidence" value="ECO:0007669"/>
    <property type="project" value="InterPro"/>
</dbReference>
<dbReference type="PANTHER" id="PTHR11019">
    <property type="entry name" value="HTH-TYPE TRANSCRIPTIONAL REGULATOR NIMR"/>
    <property type="match status" value="1"/>
</dbReference>
<dbReference type="Proteomes" id="UP000029553">
    <property type="component" value="Unassembled WGS sequence"/>
</dbReference>